<name>A0A7X0HSB8_9BACI</name>
<keyword evidence="2" id="KW-1185">Reference proteome</keyword>
<evidence type="ECO:0000313" key="1">
    <source>
        <dbReference type="EMBL" id="MBB6444977.1"/>
    </source>
</evidence>
<proteinExistence type="predicted"/>
<reference evidence="1 2" key="1">
    <citation type="submission" date="2020-08" db="EMBL/GenBank/DDBJ databases">
        <title>Genomic Encyclopedia of Type Strains, Phase IV (KMG-IV): sequencing the most valuable type-strain genomes for metagenomic binning, comparative biology and taxonomic classification.</title>
        <authorList>
            <person name="Goeker M."/>
        </authorList>
    </citation>
    <scope>NUCLEOTIDE SEQUENCE [LARGE SCALE GENOMIC DNA]</scope>
    <source>
        <strain evidence="1 2">DSM 5391</strain>
    </source>
</reference>
<comment type="caution">
    <text evidence="1">The sequence shown here is derived from an EMBL/GenBank/DDBJ whole genome shotgun (WGS) entry which is preliminary data.</text>
</comment>
<accession>A0A7X0HSB8</accession>
<sequence length="42" mass="4885">MNLISILKRQTLVGLLFYISGSLLRHEKGWQCAILFSLINFF</sequence>
<evidence type="ECO:0000313" key="2">
    <source>
        <dbReference type="Proteomes" id="UP000531594"/>
    </source>
</evidence>
<gene>
    <name evidence="1" type="ORF">HNR53_001587</name>
</gene>
<dbReference type="EMBL" id="JACHGK010000004">
    <property type="protein sequence ID" value="MBB6444977.1"/>
    <property type="molecule type" value="Genomic_DNA"/>
</dbReference>
<dbReference type="Proteomes" id="UP000531594">
    <property type="component" value="Unassembled WGS sequence"/>
</dbReference>
<protein>
    <submittedName>
        <fullName evidence="1">Uncharacterized protein</fullName>
    </submittedName>
</protein>
<dbReference type="AlphaFoldDB" id="A0A7X0HSB8"/>
<organism evidence="1 2">
    <name type="scientific">Bacillus benzoevorans</name>
    <dbReference type="NCBI Taxonomy" id="1456"/>
    <lineage>
        <taxon>Bacteria</taxon>
        <taxon>Bacillati</taxon>
        <taxon>Bacillota</taxon>
        <taxon>Bacilli</taxon>
        <taxon>Bacillales</taxon>
        <taxon>Bacillaceae</taxon>
        <taxon>Bacillus</taxon>
    </lineage>
</organism>